<proteinExistence type="predicted"/>
<sequence length="53" mass="5969">MPDNDDEPYGIPIGLPREMWPEPTPTIEEQQRRAGEAFYWGLKAAGKGNPKRG</sequence>
<protein>
    <submittedName>
        <fullName evidence="2">Uncharacterized protein</fullName>
    </submittedName>
</protein>
<evidence type="ECO:0000256" key="1">
    <source>
        <dbReference type="SAM" id="MobiDB-lite"/>
    </source>
</evidence>
<dbReference type="AlphaFoldDB" id="A0A397NM59"/>
<feature type="region of interest" description="Disordered" evidence="1">
    <location>
        <begin position="1"/>
        <end position="29"/>
    </location>
</feature>
<evidence type="ECO:0000313" key="3">
    <source>
        <dbReference type="Proteomes" id="UP000266568"/>
    </source>
</evidence>
<dbReference type="EMBL" id="QXDC01000004">
    <property type="protein sequence ID" value="RIA37458.1"/>
    <property type="molecule type" value="Genomic_DNA"/>
</dbReference>
<accession>A0A397NM59</accession>
<dbReference type="Proteomes" id="UP000266568">
    <property type="component" value="Unassembled WGS sequence"/>
</dbReference>
<comment type="caution">
    <text evidence="2">The sequence shown here is derived from an EMBL/GenBank/DDBJ whole genome shotgun (WGS) entry which is preliminary data.</text>
</comment>
<organism evidence="2 3">
    <name type="scientific">Hephaestia caeni</name>
    <dbReference type="NCBI Taxonomy" id="645617"/>
    <lineage>
        <taxon>Bacteria</taxon>
        <taxon>Pseudomonadati</taxon>
        <taxon>Pseudomonadota</taxon>
        <taxon>Alphaproteobacteria</taxon>
        <taxon>Sphingomonadales</taxon>
        <taxon>Sphingomonadaceae</taxon>
        <taxon>Hephaestia</taxon>
    </lineage>
</organism>
<evidence type="ECO:0000313" key="2">
    <source>
        <dbReference type="EMBL" id="RIA37458.1"/>
    </source>
</evidence>
<keyword evidence="3" id="KW-1185">Reference proteome</keyword>
<dbReference type="RefSeq" id="WP_170151042.1">
    <property type="nucleotide sequence ID" value="NZ_QXDC01000004.1"/>
</dbReference>
<gene>
    <name evidence="2" type="ORF">DFR49_3343</name>
</gene>
<name>A0A397NM59_9SPHN</name>
<reference evidence="2 3" key="1">
    <citation type="submission" date="2018-08" db="EMBL/GenBank/DDBJ databases">
        <title>Genomic Encyclopedia of Type Strains, Phase IV (KMG-IV): sequencing the most valuable type-strain genomes for metagenomic binning, comparative biology and taxonomic classification.</title>
        <authorList>
            <person name="Goeker M."/>
        </authorList>
    </citation>
    <scope>NUCLEOTIDE SEQUENCE [LARGE SCALE GENOMIC DNA]</scope>
    <source>
        <strain evidence="2 3">DSM 25527</strain>
    </source>
</reference>